<proteinExistence type="predicted"/>
<evidence type="ECO:0000313" key="2">
    <source>
        <dbReference type="WBParaSite" id="PS1159_v2.g10031.t1"/>
    </source>
</evidence>
<accession>A0AC35EQU1</accession>
<dbReference type="WBParaSite" id="PS1159_v2.g10031.t1">
    <property type="protein sequence ID" value="PS1159_v2.g10031.t1"/>
    <property type="gene ID" value="PS1159_v2.g10031"/>
</dbReference>
<evidence type="ECO:0000313" key="1">
    <source>
        <dbReference type="Proteomes" id="UP000887580"/>
    </source>
</evidence>
<sequence length="325" mass="37727">MTTFFDISGASKIVHVAKFVSLGNSENFEKAGKELKAFENLPDSEQLANQFLSPPISLSEEDTFNWFFLMDLINFHFYYENGQQYTVTFKNQKFIGSMGLAAAINRWLEVNPHAVKPEILTNITKEELQKILVDDSGMNIPMIDERFAFIKSTYLFLIKKHQSFLEAVISLEFSPKNILEYLQTFPCFCDESDYSGHKIRFHKRAQLLIKDILTNCPESVTKRGFTIDFSYLTAFADYRIPQILCNFGLLLYNDELKNAIKNGFLENSKMEIEIRAFSIIACERLKEITQLPAAQIDTILWKMRRTIGKELDKMHPFHKYYTTAY</sequence>
<organism evidence="1 2">
    <name type="scientific">Panagrolaimus sp. PS1159</name>
    <dbReference type="NCBI Taxonomy" id="55785"/>
    <lineage>
        <taxon>Eukaryota</taxon>
        <taxon>Metazoa</taxon>
        <taxon>Ecdysozoa</taxon>
        <taxon>Nematoda</taxon>
        <taxon>Chromadorea</taxon>
        <taxon>Rhabditida</taxon>
        <taxon>Tylenchina</taxon>
        <taxon>Panagrolaimomorpha</taxon>
        <taxon>Panagrolaimoidea</taxon>
        <taxon>Panagrolaimidae</taxon>
        <taxon>Panagrolaimus</taxon>
    </lineage>
</organism>
<dbReference type="Proteomes" id="UP000887580">
    <property type="component" value="Unplaced"/>
</dbReference>
<protein>
    <submittedName>
        <fullName evidence="2">Queuosine 5'-phosphate N-glycosylase/hydrolase</fullName>
    </submittedName>
</protein>
<name>A0AC35EQU1_9BILA</name>
<reference evidence="2" key="1">
    <citation type="submission" date="2022-11" db="UniProtKB">
        <authorList>
            <consortium name="WormBaseParasite"/>
        </authorList>
    </citation>
    <scope>IDENTIFICATION</scope>
</reference>